<gene>
    <name evidence="2" type="ORF">SAMN05216578_11164</name>
</gene>
<dbReference type="InterPro" id="IPR044152">
    <property type="entry name" value="YqjM-like"/>
</dbReference>
<protein>
    <recommendedName>
        <fullName evidence="4">NADH:flavin oxidoreductase / NADH oxidase family protein</fullName>
    </recommendedName>
</protein>
<dbReference type="PANTHER" id="PTHR43303">
    <property type="entry name" value="NADPH DEHYDROGENASE C23G7.10C-RELATED"/>
    <property type="match status" value="1"/>
</dbReference>
<name>A0A1I6C2W3_9GAMM</name>
<comment type="cofactor">
    <cofactor evidence="1">
        <name>FMN</name>
        <dbReference type="ChEBI" id="CHEBI:58210"/>
    </cofactor>
</comment>
<evidence type="ECO:0000256" key="1">
    <source>
        <dbReference type="ARBA" id="ARBA00001917"/>
    </source>
</evidence>
<dbReference type="InterPro" id="IPR013785">
    <property type="entry name" value="Aldolase_TIM"/>
</dbReference>
<reference evidence="2 3" key="1">
    <citation type="submission" date="2016-10" db="EMBL/GenBank/DDBJ databases">
        <authorList>
            <person name="de Groot N.N."/>
        </authorList>
    </citation>
    <scope>NUCLEOTIDE SEQUENCE [LARGE SCALE GENOMIC DNA]</scope>
    <source>
        <strain evidence="2 3">JCM 18415</strain>
    </source>
</reference>
<dbReference type="STRING" id="1002526.SAMN05216578_11164"/>
<evidence type="ECO:0000313" key="3">
    <source>
        <dbReference type="Proteomes" id="UP000242815"/>
    </source>
</evidence>
<sequence>MRQEVGIPVSSAWGFGEPHIAEQVVRDGQLDLVMVGKAHLANPHWAYHAARELKVDLASWTLPAPYGHWLERY</sequence>
<dbReference type="PANTHER" id="PTHR43303:SF4">
    <property type="entry name" value="NADPH DEHYDROGENASE C23G7.10C-RELATED"/>
    <property type="match status" value="1"/>
</dbReference>
<dbReference type="SUPFAM" id="SSF51395">
    <property type="entry name" value="FMN-linked oxidoreductases"/>
    <property type="match status" value="1"/>
</dbReference>
<dbReference type="GO" id="GO:0010181">
    <property type="term" value="F:FMN binding"/>
    <property type="evidence" value="ECO:0007669"/>
    <property type="project" value="InterPro"/>
</dbReference>
<dbReference type="GO" id="GO:0050661">
    <property type="term" value="F:NADP binding"/>
    <property type="evidence" value="ECO:0007669"/>
    <property type="project" value="InterPro"/>
</dbReference>
<dbReference type="GO" id="GO:0003959">
    <property type="term" value="F:NADPH dehydrogenase activity"/>
    <property type="evidence" value="ECO:0007669"/>
    <property type="project" value="InterPro"/>
</dbReference>
<dbReference type="AlphaFoldDB" id="A0A1I6C2W3"/>
<evidence type="ECO:0000313" key="2">
    <source>
        <dbReference type="EMBL" id="SFQ87526.1"/>
    </source>
</evidence>
<accession>A0A1I6C2W3</accession>
<dbReference type="Gene3D" id="3.20.20.70">
    <property type="entry name" value="Aldolase class I"/>
    <property type="match status" value="1"/>
</dbReference>
<dbReference type="Proteomes" id="UP000242815">
    <property type="component" value="Unassembled WGS sequence"/>
</dbReference>
<proteinExistence type="predicted"/>
<dbReference type="EMBL" id="FOYD01000011">
    <property type="protein sequence ID" value="SFQ87526.1"/>
    <property type="molecule type" value="Genomic_DNA"/>
</dbReference>
<evidence type="ECO:0008006" key="4">
    <source>
        <dbReference type="Google" id="ProtNLM"/>
    </source>
</evidence>
<organism evidence="2 3">
    <name type="scientific">Halopseudomonas formosensis</name>
    <dbReference type="NCBI Taxonomy" id="1002526"/>
    <lineage>
        <taxon>Bacteria</taxon>
        <taxon>Pseudomonadati</taxon>
        <taxon>Pseudomonadota</taxon>
        <taxon>Gammaproteobacteria</taxon>
        <taxon>Pseudomonadales</taxon>
        <taxon>Pseudomonadaceae</taxon>
        <taxon>Halopseudomonas</taxon>
    </lineage>
</organism>